<dbReference type="CDD" id="cd07185">
    <property type="entry name" value="OmpA_C-like"/>
    <property type="match status" value="1"/>
</dbReference>
<keyword evidence="12" id="KW-1185">Reference proteome</keyword>
<dbReference type="eggNOG" id="COG1360">
    <property type="taxonomic scope" value="Bacteria"/>
</dbReference>
<feature type="region of interest" description="Disordered" evidence="8">
    <location>
        <begin position="309"/>
        <end position="367"/>
    </location>
</feature>
<dbReference type="InterPro" id="IPR025713">
    <property type="entry name" value="MotB-like_N_dom"/>
</dbReference>
<dbReference type="AlphaFoldDB" id="S9QRH1"/>
<evidence type="ECO:0000259" key="10">
    <source>
        <dbReference type="PROSITE" id="PS51123"/>
    </source>
</evidence>
<keyword evidence="11" id="KW-0969">Cilium</keyword>
<keyword evidence="3" id="KW-1003">Cell membrane</keyword>
<dbReference type="PROSITE" id="PS51123">
    <property type="entry name" value="OMPA_2"/>
    <property type="match status" value="1"/>
</dbReference>
<feature type="domain" description="OmpA-like" evidence="10">
    <location>
        <begin position="188"/>
        <end position="310"/>
    </location>
</feature>
<feature type="transmembrane region" description="Helical" evidence="9">
    <location>
        <begin position="29"/>
        <end position="49"/>
    </location>
</feature>
<keyword evidence="11" id="KW-0966">Cell projection</keyword>
<evidence type="ECO:0000256" key="3">
    <source>
        <dbReference type="ARBA" id="ARBA00022475"/>
    </source>
</evidence>
<evidence type="ECO:0000256" key="8">
    <source>
        <dbReference type="SAM" id="MobiDB-lite"/>
    </source>
</evidence>
<comment type="caution">
    <text evidence="11">The sequence shown here is derived from an EMBL/GenBank/DDBJ whole genome shotgun (WGS) entry which is preliminary data.</text>
</comment>
<gene>
    <name evidence="11" type="ORF">Salmuc_01766</name>
</gene>
<dbReference type="GO" id="GO:0005886">
    <property type="term" value="C:plasma membrane"/>
    <property type="evidence" value="ECO:0007669"/>
    <property type="project" value="UniProtKB-SubCell"/>
</dbReference>
<dbReference type="RefSeq" id="WP_020038182.1">
    <property type="nucleotide sequence ID" value="NZ_KE557274.1"/>
</dbReference>
<dbReference type="Proteomes" id="UP000015347">
    <property type="component" value="Unassembled WGS sequence"/>
</dbReference>
<dbReference type="STRING" id="1123237.Salmuc_01766"/>
<dbReference type="HOGENOM" id="CLU_016890_3_1_5"/>
<evidence type="ECO:0000256" key="2">
    <source>
        <dbReference type="ARBA" id="ARBA00008914"/>
    </source>
</evidence>
<protein>
    <submittedName>
        <fullName evidence="11">Flagellar motor rotation protein MotB</fullName>
    </submittedName>
</protein>
<dbReference type="Pfam" id="PF13677">
    <property type="entry name" value="MotB_plug"/>
    <property type="match status" value="1"/>
</dbReference>
<reference evidence="12" key="1">
    <citation type="journal article" date="2014" name="Stand. Genomic Sci.">
        <title>Genome sequence of the exopolysaccharide-producing Salipiger mucosus type strain (DSM 16094(T)), a moderately halophilic member of the Roseobacter clade.</title>
        <authorList>
            <person name="Riedel T."/>
            <person name="Spring S."/>
            <person name="Fiebig A."/>
            <person name="Petersen J."/>
            <person name="Kyrpides N.C."/>
            <person name="Goker M."/>
            <person name="Klenk H.P."/>
        </authorList>
    </citation>
    <scope>NUCLEOTIDE SEQUENCE [LARGE SCALE GENOMIC DNA]</scope>
    <source>
        <strain evidence="12">DSM 16094</strain>
    </source>
</reference>
<evidence type="ECO:0000256" key="4">
    <source>
        <dbReference type="ARBA" id="ARBA00022692"/>
    </source>
</evidence>
<comment type="similarity">
    <text evidence="2">Belongs to the MotB family.</text>
</comment>
<sequence length="367" mass="39568">MADNNNRPIIVKKVIEEGGHEHHGGAWKVAYADFVTAMMAFFLLLWILASSEEEQLKGLANYFTPTMSTADGPGGDGPLDGDTIGPPGTLTSSNSPMSTVAMPQFGQQDPMDASSAGRDEHEAVVEYEDREPSQEAQTIQQEIQQALREKDEQSFDELEDEIVQAMNQVPDLKPLIPNVIFDETEEGLRIQIIDQDGQSMFDSGSADVGPRTAELLRLIGQAVAKLPNNVLISGHTDAVPFGNEDDETGYGNWELSADRANATRRVFVNAGIESERVVRVSGLADTEPFDTENPRAPTNRRISVVLGYSKAPSPNDISEALSGNEEESAPADDASMSESSQDAGAGEAENTSTPQTIGIDGLREMAE</sequence>
<evidence type="ECO:0000313" key="12">
    <source>
        <dbReference type="Proteomes" id="UP000015347"/>
    </source>
</evidence>
<dbReference type="InterPro" id="IPR036737">
    <property type="entry name" value="OmpA-like_sf"/>
</dbReference>
<name>S9QRH1_9RHOB</name>
<dbReference type="Pfam" id="PF00691">
    <property type="entry name" value="OmpA"/>
    <property type="match status" value="1"/>
</dbReference>
<keyword evidence="11" id="KW-0282">Flagellum</keyword>
<evidence type="ECO:0000256" key="7">
    <source>
        <dbReference type="PROSITE-ProRule" id="PRU00473"/>
    </source>
</evidence>
<dbReference type="SUPFAM" id="SSF103088">
    <property type="entry name" value="OmpA-like"/>
    <property type="match status" value="1"/>
</dbReference>
<dbReference type="InterPro" id="IPR006665">
    <property type="entry name" value="OmpA-like"/>
</dbReference>
<accession>S9QRH1</accession>
<dbReference type="InterPro" id="IPR050330">
    <property type="entry name" value="Bact_OuterMem_StrucFunc"/>
</dbReference>
<keyword evidence="6 7" id="KW-0472">Membrane</keyword>
<dbReference type="Gene3D" id="3.30.1330.60">
    <property type="entry name" value="OmpA-like domain"/>
    <property type="match status" value="1"/>
</dbReference>
<evidence type="ECO:0000256" key="9">
    <source>
        <dbReference type="SAM" id="Phobius"/>
    </source>
</evidence>
<comment type="subcellular location">
    <subcellularLocation>
        <location evidence="1">Cell membrane</location>
        <topology evidence="1">Single-pass membrane protein</topology>
    </subcellularLocation>
</comment>
<dbReference type="PANTHER" id="PTHR30329:SF21">
    <property type="entry name" value="LIPOPROTEIN YIAD-RELATED"/>
    <property type="match status" value="1"/>
</dbReference>
<organism evidence="11 12">
    <name type="scientific">Salipiger mucosus DSM 16094</name>
    <dbReference type="NCBI Taxonomy" id="1123237"/>
    <lineage>
        <taxon>Bacteria</taxon>
        <taxon>Pseudomonadati</taxon>
        <taxon>Pseudomonadota</taxon>
        <taxon>Alphaproteobacteria</taxon>
        <taxon>Rhodobacterales</taxon>
        <taxon>Roseobacteraceae</taxon>
        <taxon>Salipiger</taxon>
    </lineage>
</organism>
<evidence type="ECO:0000256" key="6">
    <source>
        <dbReference type="ARBA" id="ARBA00023136"/>
    </source>
</evidence>
<dbReference type="OrthoDB" id="7170686at2"/>
<evidence type="ECO:0000313" key="11">
    <source>
        <dbReference type="EMBL" id="EPX83991.1"/>
    </source>
</evidence>
<keyword evidence="4 9" id="KW-0812">Transmembrane</keyword>
<dbReference type="EMBL" id="APVH01000013">
    <property type="protein sequence ID" value="EPX83991.1"/>
    <property type="molecule type" value="Genomic_DNA"/>
</dbReference>
<proteinExistence type="inferred from homology"/>
<evidence type="ECO:0000256" key="5">
    <source>
        <dbReference type="ARBA" id="ARBA00022989"/>
    </source>
</evidence>
<keyword evidence="5 9" id="KW-1133">Transmembrane helix</keyword>
<dbReference type="PANTHER" id="PTHR30329">
    <property type="entry name" value="STATOR ELEMENT OF FLAGELLAR MOTOR COMPLEX"/>
    <property type="match status" value="1"/>
</dbReference>
<evidence type="ECO:0000256" key="1">
    <source>
        <dbReference type="ARBA" id="ARBA00004162"/>
    </source>
</evidence>